<reference evidence="1 3" key="1">
    <citation type="submission" date="2015-11" db="EMBL/GenBank/DDBJ databases">
        <title>Genomic analysis of 38 Legionella species identifies large and diverse effector repertoires.</title>
        <authorList>
            <person name="Burstein D."/>
            <person name="Amaro F."/>
            <person name="Zusman T."/>
            <person name="Lifshitz Z."/>
            <person name="Cohen O."/>
            <person name="Gilbert J.A."/>
            <person name="Pupko T."/>
            <person name="Shuman H.A."/>
            <person name="Segal G."/>
        </authorList>
    </citation>
    <scope>NUCLEOTIDE SEQUENCE [LARGE SCALE GENOMIC DNA]</scope>
    <source>
        <strain evidence="1 3">ATCC 43877</strain>
    </source>
</reference>
<protein>
    <submittedName>
        <fullName evidence="2">Uncharacterized protein</fullName>
    </submittedName>
</protein>
<reference evidence="2 4" key="2">
    <citation type="submission" date="2018-06" db="EMBL/GenBank/DDBJ databases">
        <authorList>
            <consortium name="Pathogen Informatics"/>
            <person name="Doyle S."/>
        </authorList>
    </citation>
    <scope>NUCLEOTIDE SEQUENCE [LARGE SCALE GENOMIC DNA]</scope>
    <source>
        <strain evidence="2 4">NCTC12239</strain>
    </source>
</reference>
<dbReference type="EMBL" id="LNYN01000035">
    <property type="protein sequence ID" value="KTD31673.1"/>
    <property type="molecule type" value="Genomic_DNA"/>
</dbReference>
<dbReference type="OrthoDB" id="7161657at2"/>
<evidence type="ECO:0000313" key="2">
    <source>
        <dbReference type="EMBL" id="STX62247.1"/>
    </source>
</evidence>
<sequence>MHPNLARALHYLNISTISLRDTQGNVIGKIEPKEHAAALFTCLELAGYLSTELLEKAIDYLAAAKSFGCSSDELVSQLNKACLRARANGDFDTDVFFEYFCNDPRFKVEDIIDLIVFLQQTAFDRNFGVERDKLQTRSWLEQHTDKFCDLVTKMGVVTPLPPMKNSYCGTAIMGAASVRVIPRIEYFNRLSIDCGPVWALSGNRELSKGLDSEEVMLTVAEAAGKSAEFVEKGSGAARRTFLEGITETMMVNCLLEKMCPGKPIAILDSGVQDGHWRATTAQAAKDIAAIMVKKIINSELSPDLDGVYRFMIIAEQPYSGRMARQVQRAFDTELKRHGLSSTINFIVEGVGEGIQPSELSDVALLTRVNSELGSLMAERYHDARLSLIENNPDLNLRTPDILMFSTRDKAFASLQEQASQQNIASSSSSFSAAI</sequence>
<evidence type="ECO:0000313" key="3">
    <source>
        <dbReference type="Proteomes" id="UP000054985"/>
    </source>
</evidence>
<dbReference type="EMBL" id="UGOG01000001">
    <property type="protein sequence ID" value="STX62247.1"/>
    <property type="molecule type" value="Genomic_DNA"/>
</dbReference>
<dbReference type="Proteomes" id="UP000254040">
    <property type="component" value="Unassembled WGS sequence"/>
</dbReference>
<evidence type="ECO:0000313" key="4">
    <source>
        <dbReference type="Proteomes" id="UP000254040"/>
    </source>
</evidence>
<keyword evidence="3" id="KW-1185">Reference proteome</keyword>
<accession>A0A378JW47</accession>
<gene>
    <name evidence="1" type="ORF">Lmor_2549</name>
    <name evidence="2" type="ORF">NCTC12239_01168</name>
</gene>
<organism evidence="2 4">
    <name type="scientific">Legionella moravica</name>
    <dbReference type="NCBI Taxonomy" id="39962"/>
    <lineage>
        <taxon>Bacteria</taxon>
        <taxon>Pseudomonadati</taxon>
        <taxon>Pseudomonadota</taxon>
        <taxon>Gammaproteobacteria</taxon>
        <taxon>Legionellales</taxon>
        <taxon>Legionellaceae</taxon>
        <taxon>Legionella</taxon>
    </lineage>
</organism>
<dbReference type="RefSeq" id="WP_028385335.1">
    <property type="nucleotide sequence ID" value="NZ_CAAAJG010000019.1"/>
</dbReference>
<dbReference type="AlphaFoldDB" id="A0A378JW47"/>
<name>A0A378JW47_9GAMM</name>
<proteinExistence type="predicted"/>
<evidence type="ECO:0000313" key="1">
    <source>
        <dbReference type="EMBL" id="KTD31673.1"/>
    </source>
</evidence>
<dbReference type="Proteomes" id="UP000054985">
    <property type="component" value="Unassembled WGS sequence"/>
</dbReference>